<protein>
    <recommendedName>
        <fullName evidence="1">Beta-lactamase-related domain-containing protein</fullName>
    </recommendedName>
</protein>
<dbReference type="Gene3D" id="3.40.710.10">
    <property type="entry name" value="DD-peptidase/beta-lactamase superfamily"/>
    <property type="match status" value="1"/>
</dbReference>
<proteinExistence type="predicted"/>
<evidence type="ECO:0000313" key="3">
    <source>
        <dbReference type="Proteomes" id="UP000239522"/>
    </source>
</evidence>
<dbReference type="OrthoDB" id="9793489at2"/>
<dbReference type="InterPro" id="IPR001466">
    <property type="entry name" value="Beta-lactam-related"/>
</dbReference>
<dbReference type="PANTHER" id="PTHR43283:SF3">
    <property type="entry name" value="BETA-LACTAMASE FAMILY PROTEIN (AFU_ORTHOLOGUE AFUA_5G07500)"/>
    <property type="match status" value="1"/>
</dbReference>
<dbReference type="InterPro" id="IPR012338">
    <property type="entry name" value="Beta-lactam/transpept-like"/>
</dbReference>
<name>A0A2S7KWH2_9FLAO</name>
<organism evidence="2 3">
    <name type="scientific">Polaribacter filamentus</name>
    <dbReference type="NCBI Taxonomy" id="53483"/>
    <lineage>
        <taxon>Bacteria</taxon>
        <taxon>Pseudomonadati</taxon>
        <taxon>Bacteroidota</taxon>
        <taxon>Flavobacteriia</taxon>
        <taxon>Flavobacteriales</taxon>
        <taxon>Flavobacteriaceae</taxon>
    </lineage>
</organism>
<dbReference type="SUPFAM" id="SSF56601">
    <property type="entry name" value="beta-lactamase/transpeptidase-like"/>
    <property type="match status" value="1"/>
</dbReference>
<dbReference type="Proteomes" id="UP000239522">
    <property type="component" value="Unassembled WGS sequence"/>
</dbReference>
<dbReference type="RefSeq" id="WP_104809123.1">
    <property type="nucleotide sequence ID" value="NZ_MQUA01000013.1"/>
</dbReference>
<dbReference type="InterPro" id="IPR050789">
    <property type="entry name" value="Diverse_Enzym_Activities"/>
</dbReference>
<feature type="domain" description="Beta-lactamase-related" evidence="1">
    <location>
        <begin position="57"/>
        <end position="194"/>
    </location>
</feature>
<dbReference type="PANTHER" id="PTHR43283">
    <property type="entry name" value="BETA-LACTAMASE-RELATED"/>
    <property type="match status" value="1"/>
</dbReference>
<evidence type="ECO:0000313" key="2">
    <source>
        <dbReference type="EMBL" id="PQB06878.1"/>
    </source>
</evidence>
<evidence type="ECO:0000259" key="1">
    <source>
        <dbReference type="Pfam" id="PF00144"/>
    </source>
</evidence>
<dbReference type="AlphaFoldDB" id="A0A2S7KWH2"/>
<dbReference type="EMBL" id="MQUA01000013">
    <property type="protein sequence ID" value="PQB06878.1"/>
    <property type="molecule type" value="Genomic_DNA"/>
</dbReference>
<accession>A0A2S7KWH2</accession>
<reference evidence="2 3" key="1">
    <citation type="submission" date="2016-11" db="EMBL/GenBank/DDBJ databases">
        <title>Trade-off between light-utilization and light-protection in marine flavobacteria.</title>
        <authorList>
            <person name="Kumagai Y."/>
        </authorList>
    </citation>
    <scope>NUCLEOTIDE SEQUENCE [LARGE SCALE GENOMIC DNA]</scope>
    <source>
        <strain evidence="2 3">ATCC 700397</strain>
    </source>
</reference>
<comment type="caution">
    <text evidence="2">The sequence shown here is derived from an EMBL/GenBank/DDBJ whole genome shotgun (WGS) entry which is preliminary data.</text>
</comment>
<keyword evidence="3" id="KW-1185">Reference proteome</keyword>
<sequence>MGKPITIENKQQINIIMKKTIFIFFFFASISNVYSQFEKIETFQKNLIEDEITASNVALVFKDSEILYHHIENSKNPNAKAIDNNTIFPIWSMSKPITIVAMMILHEKGLINFEDKVSKYIPEFENLKCKGDDGIYKCKKDLTLFHLMTHRSGYKYYDKPEFFTSTLKYDNLKDFASDVANHPVEFEPGSKYEYGINMLLIWQYLEE</sequence>
<dbReference type="Pfam" id="PF00144">
    <property type="entry name" value="Beta-lactamase"/>
    <property type="match status" value="1"/>
</dbReference>
<gene>
    <name evidence="2" type="ORF">BST83_06730</name>
</gene>